<keyword evidence="2" id="KW-0378">Hydrolase</keyword>
<dbReference type="Proteomes" id="UP000694545">
    <property type="component" value="Unplaced"/>
</dbReference>
<reference evidence="3" key="1">
    <citation type="submission" date="2025-08" db="UniProtKB">
        <authorList>
            <consortium name="Ensembl"/>
        </authorList>
    </citation>
    <scope>IDENTIFICATION</scope>
</reference>
<reference evidence="3" key="2">
    <citation type="submission" date="2025-09" db="UniProtKB">
        <authorList>
            <consortium name="Ensembl"/>
        </authorList>
    </citation>
    <scope>IDENTIFICATION</scope>
</reference>
<keyword evidence="1" id="KW-0479">Metal-binding</keyword>
<dbReference type="Ensembl" id="ENSVKKT00000028397.1">
    <property type="protein sequence ID" value="ENSVKKP00000027725.1"/>
    <property type="gene ID" value="ENSVKKG00000017999.1"/>
</dbReference>
<evidence type="ECO:0000256" key="2">
    <source>
        <dbReference type="ARBA" id="ARBA00022801"/>
    </source>
</evidence>
<dbReference type="InterPro" id="IPR050610">
    <property type="entry name" value="APOBEC_Cyt_Deaminase"/>
</dbReference>
<keyword evidence="4" id="KW-1185">Reference proteome</keyword>
<dbReference type="GO" id="GO:0008270">
    <property type="term" value="F:zinc ion binding"/>
    <property type="evidence" value="ECO:0007669"/>
    <property type="project" value="InterPro"/>
</dbReference>
<dbReference type="PROSITE" id="PS00903">
    <property type="entry name" value="CYT_DCMP_DEAMINASES_1"/>
    <property type="match status" value="1"/>
</dbReference>
<accession>A0A8D2LWT4</accession>
<dbReference type="Gene3D" id="3.40.140.10">
    <property type="entry name" value="Cytidine Deaminase, domain 2"/>
    <property type="match status" value="1"/>
</dbReference>
<dbReference type="GO" id="GO:0003723">
    <property type="term" value="F:RNA binding"/>
    <property type="evidence" value="ECO:0007669"/>
    <property type="project" value="TreeGrafter"/>
</dbReference>
<evidence type="ECO:0008006" key="5">
    <source>
        <dbReference type="Google" id="ProtNLM"/>
    </source>
</evidence>
<dbReference type="Pfam" id="PF18772">
    <property type="entry name" value="APOBEC2"/>
    <property type="match status" value="1"/>
</dbReference>
<evidence type="ECO:0000256" key="1">
    <source>
        <dbReference type="ARBA" id="ARBA00022723"/>
    </source>
</evidence>
<proteinExistence type="predicted"/>
<dbReference type="PANTHER" id="PTHR13857">
    <property type="entry name" value="MRNA EDITING ENZYME"/>
    <property type="match status" value="1"/>
</dbReference>
<dbReference type="PANTHER" id="PTHR13857:SF42">
    <property type="entry name" value="SINGLE-STRANDED DNA CYTOSINE DEAMINASE-LIKE"/>
    <property type="match status" value="1"/>
</dbReference>
<sequence length="197" mass="22988">MPESSTALCNQSGPKLMTENDFIENFNNTTPLKKTFVLFSLKKESNSLWKVWGYGYNNPGKEHAEVLVLDAIKEYIAENQNCRKYKVTLFLSHSPCHECSARILSFLTSRNGIQMEIKASRPYFLNNEEERKGLWYLKKASIPVKMMDRFDYQKSFNLFVHPTKKFTPWLGLDEQSKKNLDEMNTIWKQVRGGKCLQ</sequence>
<dbReference type="OMA" id="KLWGHAY"/>
<name>A0A8D2LWT4_VARKO</name>
<evidence type="ECO:0000313" key="4">
    <source>
        <dbReference type="Proteomes" id="UP000694545"/>
    </source>
</evidence>
<protein>
    <recommendedName>
        <fullName evidence="5">CMP/dCMP-type deaminase domain-containing protein</fullName>
    </recommendedName>
</protein>
<dbReference type="GO" id="GO:0016554">
    <property type="term" value="P:cytidine to uridine editing"/>
    <property type="evidence" value="ECO:0007669"/>
    <property type="project" value="TreeGrafter"/>
</dbReference>
<dbReference type="GO" id="GO:0004126">
    <property type="term" value="F:cytidine deaminase activity"/>
    <property type="evidence" value="ECO:0007669"/>
    <property type="project" value="TreeGrafter"/>
</dbReference>
<dbReference type="InterPro" id="IPR016192">
    <property type="entry name" value="APOBEC/CMP_deaminase_Zn-bd"/>
</dbReference>
<dbReference type="AlphaFoldDB" id="A0A8D2LWT4"/>
<dbReference type="GO" id="GO:0005737">
    <property type="term" value="C:cytoplasm"/>
    <property type="evidence" value="ECO:0007669"/>
    <property type="project" value="TreeGrafter"/>
</dbReference>
<dbReference type="GO" id="GO:0005634">
    <property type="term" value="C:nucleus"/>
    <property type="evidence" value="ECO:0007669"/>
    <property type="project" value="TreeGrafter"/>
</dbReference>
<dbReference type="InterPro" id="IPR016193">
    <property type="entry name" value="Cytidine_deaminase-like"/>
</dbReference>
<evidence type="ECO:0000313" key="3">
    <source>
        <dbReference type="Ensembl" id="ENSVKKP00000027725.1"/>
    </source>
</evidence>
<dbReference type="SUPFAM" id="SSF53927">
    <property type="entry name" value="Cytidine deaminase-like"/>
    <property type="match status" value="1"/>
</dbReference>
<organism evidence="3 4">
    <name type="scientific">Varanus komodoensis</name>
    <name type="common">Komodo dragon</name>
    <dbReference type="NCBI Taxonomy" id="61221"/>
    <lineage>
        <taxon>Eukaryota</taxon>
        <taxon>Metazoa</taxon>
        <taxon>Chordata</taxon>
        <taxon>Craniata</taxon>
        <taxon>Vertebrata</taxon>
        <taxon>Euteleostomi</taxon>
        <taxon>Lepidosauria</taxon>
        <taxon>Squamata</taxon>
        <taxon>Bifurcata</taxon>
        <taxon>Unidentata</taxon>
        <taxon>Episquamata</taxon>
        <taxon>Toxicofera</taxon>
        <taxon>Anguimorpha</taxon>
        <taxon>Paleoanguimorpha</taxon>
        <taxon>Varanoidea</taxon>
        <taxon>Varanidae</taxon>
        <taxon>Varanus</taxon>
    </lineage>
</organism>